<organism evidence="2 3">
    <name type="scientific">Exaiptasia diaphana</name>
    <name type="common">Tropical sea anemone</name>
    <name type="synonym">Aiptasia pulchella</name>
    <dbReference type="NCBI Taxonomy" id="2652724"/>
    <lineage>
        <taxon>Eukaryota</taxon>
        <taxon>Metazoa</taxon>
        <taxon>Cnidaria</taxon>
        <taxon>Anthozoa</taxon>
        <taxon>Hexacorallia</taxon>
        <taxon>Actiniaria</taxon>
        <taxon>Aiptasiidae</taxon>
        <taxon>Exaiptasia</taxon>
    </lineage>
</organism>
<dbReference type="OrthoDB" id="10067701at2759"/>
<feature type="region of interest" description="Disordered" evidence="1">
    <location>
        <begin position="1"/>
        <end position="31"/>
    </location>
</feature>
<dbReference type="RefSeq" id="XP_020892897.2">
    <property type="nucleotide sequence ID" value="XM_021037238.2"/>
</dbReference>
<protein>
    <recommendedName>
        <fullName evidence="4">Partner of Y14 and mago</fullName>
    </recommendedName>
</protein>
<evidence type="ECO:0000256" key="1">
    <source>
        <dbReference type="SAM" id="MobiDB-lite"/>
    </source>
</evidence>
<feature type="compositionally biased region" description="Basic and acidic residues" evidence="1">
    <location>
        <begin position="8"/>
        <end position="20"/>
    </location>
</feature>
<name>A0A913WR83_EXADI</name>
<proteinExistence type="predicted"/>
<dbReference type="GeneID" id="110232130"/>
<feature type="compositionally biased region" description="Polar residues" evidence="1">
    <location>
        <begin position="123"/>
        <end position="135"/>
    </location>
</feature>
<evidence type="ECO:0008006" key="4">
    <source>
        <dbReference type="Google" id="ProtNLM"/>
    </source>
</evidence>
<dbReference type="EnsemblMetazoa" id="XM_021037238.2">
    <property type="protein sequence ID" value="XP_020892897.2"/>
    <property type="gene ID" value="LOC110232130"/>
</dbReference>
<dbReference type="Proteomes" id="UP000887567">
    <property type="component" value="Unplaced"/>
</dbReference>
<evidence type="ECO:0000313" key="2">
    <source>
        <dbReference type="EnsemblMetazoa" id="XP_020892897.2"/>
    </source>
</evidence>
<feature type="region of interest" description="Disordered" evidence="1">
    <location>
        <begin position="107"/>
        <end position="140"/>
    </location>
</feature>
<dbReference type="AlphaFoldDB" id="A0A913WR83"/>
<dbReference type="KEGG" id="epa:110232130"/>
<sequence length="196" mass="22473">MRQGYKVNENKMADGHESKSAKKNKKRAQKRLEARIDKIKQDGVVEKILEREDPIMALKKKLQQAKDNKDHKLAAELRKKLWMAQDQAAGYSVDDQEQLEEYEVATVPQTSTVKNPQLELKNDVSQNTPAETSSSLNPLEKKLRNLKKKLQQINNLKEKREKGETLEELQIKKIATEDEILAEINEIQQSLSGVTL</sequence>
<evidence type="ECO:0000313" key="3">
    <source>
        <dbReference type="Proteomes" id="UP000887567"/>
    </source>
</evidence>
<keyword evidence="3" id="KW-1185">Reference proteome</keyword>
<accession>A0A913WR83</accession>
<reference evidence="2" key="1">
    <citation type="submission" date="2022-11" db="UniProtKB">
        <authorList>
            <consortium name="EnsemblMetazoa"/>
        </authorList>
    </citation>
    <scope>IDENTIFICATION</scope>
</reference>
<dbReference type="OMA" id="DHEHTSK"/>